<dbReference type="Proteomes" id="UP000199691">
    <property type="component" value="Unassembled WGS sequence"/>
</dbReference>
<organism evidence="1 2">
    <name type="scientific">Lentzea jiangxiensis</name>
    <dbReference type="NCBI Taxonomy" id="641025"/>
    <lineage>
        <taxon>Bacteria</taxon>
        <taxon>Bacillati</taxon>
        <taxon>Actinomycetota</taxon>
        <taxon>Actinomycetes</taxon>
        <taxon>Pseudonocardiales</taxon>
        <taxon>Pseudonocardiaceae</taxon>
        <taxon>Lentzea</taxon>
    </lineage>
</organism>
<feature type="non-terminal residue" evidence="1">
    <location>
        <position position="61"/>
    </location>
</feature>
<name>A0A1H0X232_9PSEU</name>
<keyword evidence="2" id="KW-1185">Reference proteome</keyword>
<dbReference type="AlphaFoldDB" id="A0A1H0X232"/>
<accession>A0A1H0X232</accession>
<proteinExistence type="predicted"/>
<dbReference type="RefSeq" id="WP_218130558.1">
    <property type="nucleotide sequence ID" value="NZ_FNIX01000029.1"/>
</dbReference>
<reference evidence="2" key="1">
    <citation type="submission" date="2016-10" db="EMBL/GenBank/DDBJ databases">
        <authorList>
            <person name="Varghese N."/>
            <person name="Submissions S."/>
        </authorList>
    </citation>
    <scope>NUCLEOTIDE SEQUENCE [LARGE SCALE GENOMIC DNA]</scope>
    <source>
        <strain evidence="2">CGMCC 4.6609</strain>
    </source>
</reference>
<evidence type="ECO:0000313" key="1">
    <source>
        <dbReference type="EMBL" id="SDP97028.1"/>
    </source>
</evidence>
<protein>
    <submittedName>
        <fullName evidence="1">Uncharacterized protein</fullName>
    </submittedName>
</protein>
<gene>
    <name evidence="1" type="ORF">SAMN05421507_12954</name>
</gene>
<sequence length="61" mass="6617">MITAGPLIELAGEQWRGVSDGAQRLGCDLVCFVGSALNHPDPHKRRANTVYDLISPNRIDA</sequence>
<evidence type="ECO:0000313" key="2">
    <source>
        <dbReference type="Proteomes" id="UP000199691"/>
    </source>
</evidence>
<dbReference type="EMBL" id="FNIX01000029">
    <property type="protein sequence ID" value="SDP97028.1"/>
    <property type="molecule type" value="Genomic_DNA"/>
</dbReference>